<accession>A0AC61QPE9</accession>
<proteinExistence type="predicted"/>
<protein>
    <submittedName>
        <fullName evidence="1">Uncharacterized protein</fullName>
    </submittedName>
</protein>
<reference evidence="1" key="1">
    <citation type="submission" date="2019-04" db="EMBL/GenBank/DDBJ databases">
        <title>Microbes associate with the intestines of laboratory mice.</title>
        <authorList>
            <person name="Navarre W."/>
            <person name="Wong E."/>
            <person name="Huang K."/>
            <person name="Tropini C."/>
            <person name="Ng K."/>
            <person name="Yu B."/>
        </authorList>
    </citation>
    <scope>NUCLEOTIDE SEQUENCE</scope>
    <source>
        <strain evidence="1">NM73_A23</strain>
    </source>
</reference>
<comment type="caution">
    <text evidence="1">The sequence shown here is derived from an EMBL/GenBank/DDBJ whole genome shotgun (WGS) entry which is preliminary data.</text>
</comment>
<gene>
    <name evidence="1" type="ORF">E5358_09860</name>
</gene>
<evidence type="ECO:0000313" key="2">
    <source>
        <dbReference type="Proteomes" id="UP000308886"/>
    </source>
</evidence>
<name>A0AC61QPE9_9BACT</name>
<keyword evidence="2" id="KW-1185">Reference proteome</keyword>
<dbReference type="EMBL" id="SRZC01000015">
    <property type="protein sequence ID" value="TGX81590.1"/>
    <property type="molecule type" value="Genomic_DNA"/>
</dbReference>
<organism evidence="1 2">
    <name type="scientific">Palleniella muris</name>
    <dbReference type="NCBI Taxonomy" id="3038145"/>
    <lineage>
        <taxon>Bacteria</taxon>
        <taxon>Pseudomonadati</taxon>
        <taxon>Bacteroidota</taxon>
        <taxon>Bacteroidia</taxon>
        <taxon>Bacteroidales</taxon>
        <taxon>Prevotellaceae</taxon>
        <taxon>Palleniella</taxon>
    </lineage>
</organism>
<evidence type="ECO:0000313" key="1">
    <source>
        <dbReference type="EMBL" id="TGX81590.1"/>
    </source>
</evidence>
<dbReference type="Proteomes" id="UP000308886">
    <property type="component" value="Unassembled WGS sequence"/>
</dbReference>
<sequence length="140" mass="15894">MRLLFGILFALSVMPLFGKSDVVYLEKVGNGGTRVFSVVVPVMDKEAETIDLAKRTLIDALLFEGVENYNGGFPLVSNPEHIYAKEMVDPGKGQYRIYSKEIYYENRSSKSLAYFTIVLNHFNLLRVLNMRKAMDTPFAE</sequence>